<dbReference type="OrthoDB" id="9801155at2"/>
<keyword evidence="6 7" id="KW-0503">Monooxygenase</keyword>
<dbReference type="InterPro" id="IPR036396">
    <property type="entry name" value="Cyt_P450_sf"/>
</dbReference>
<dbReference type="Proteomes" id="UP000187367">
    <property type="component" value="Unassembled WGS sequence"/>
</dbReference>
<dbReference type="PRINTS" id="PR00385">
    <property type="entry name" value="P450"/>
</dbReference>
<dbReference type="GO" id="GO:0005506">
    <property type="term" value="F:iron ion binding"/>
    <property type="evidence" value="ECO:0007669"/>
    <property type="project" value="InterPro"/>
</dbReference>
<dbReference type="EMBL" id="MTJL01000001">
    <property type="protein sequence ID" value="OMI10048.1"/>
    <property type="molecule type" value="Genomic_DNA"/>
</dbReference>
<accession>A0A1R1RTH9</accession>
<evidence type="ECO:0000256" key="4">
    <source>
        <dbReference type="ARBA" id="ARBA00023002"/>
    </source>
</evidence>
<dbReference type="InterPro" id="IPR001128">
    <property type="entry name" value="Cyt_P450"/>
</dbReference>
<dbReference type="PRINTS" id="PR00359">
    <property type="entry name" value="BP450"/>
</dbReference>
<gene>
    <name evidence="8" type="ORF">BW143_00145</name>
</gene>
<dbReference type="GO" id="GO:0004497">
    <property type="term" value="F:monooxygenase activity"/>
    <property type="evidence" value="ECO:0007669"/>
    <property type="project" value="UniProtKB-KW"/>
</dbReference>
<keyword evidence="5 7" id="KW-0408">Iron</keyword>
<dbReference type="GO" id="GO:0016705">
    <property type="term" value="F:oxidoreductase activity, acting on paired donors, with incorporation or reduction of molecular oxygen"/>
    <property type="evidence" value="ECO:0007669"/>
    <property type="project" value="InterPro"/>
</dbReference>
<evidence type="ECO:0000256" key="1">
    <source>
        <dbReference type="ARBA" id="ARBA00010617"/>
    </source>
</evidence>
<evidence type="ECO:0000256" key="5">
    <source>
        <dbReference type="ARBA" id="ARBA00023004"/>
    </source>
</evidence>
<evidence type="ECO:0000313" key="9">
    <source>
        <dbReference type="Proteomes" id="UP000187367"/>
    </source>
</evidence>
<reference evidence="8 9" key="1">
    <citation type="submission" date="2017-01" db="EMBL/GenBank/DDBJ databases">
        <title>Bacillus phylogenomics.</title>
        <authorList>
            <person name="Dunlap C."/>
        </authorList>
    </citation>
    <scope>NUCLEOTIDE SEQUENCE [LARGE SCALE GENOMIC DNA]</scope>
    <source>
        <strain evidence="8 9">NRRL B-41282</strain>
    </source>
</reference>
<name>A0A1R1RTH9_9BACI</name>
<dbReference type="FunFam" id="1.10.630.10:FF:000018">
    <property type="entry name" value="Cytochrome P450 monooxygenase"/>
    <property type="match status" value="1"/>
</dbReference>
<dbReference type="PANTHER" id="PTHR46696">
    <property type="entry name" value="P450, PUTATIVE (EUROFUNG)-RELATED"/>
    <property type="match status" value="1"/>
</dbReference>
<keyword evidence="3 7" id="KW-0479">Metal-binding</keyword>
<comment type="caution">
    <text evidence="8">The sequence shown here is derived from an EMBL/GenBank/DDBJ whole genome shotgun (WGS) entry which is preliminary data.</text>
</comment>
<evidence type="ECO:0000256" key="3">
    <source>
        <dbReference type="ARBA" id="ARBA00022723"/>
    </source>
</evidence>
<evidence type="ECO:0000313" key="8">
    <source>
        <dbReference type="EMBL" id="OMI10048.1"/>
    </source>
</evidence>
<comment type="similarity">
    <text evidence="1 7">Belongs to the cytochrome P450 family.</text>
</comment>
<dbReference type="AlphaFoldDB" id="A0A1R1RTH9"/>
<dbReference type="Pfam" id="PF00067">
    <property type="entry name" value="p450"/>
    <property type="match status" value="1"/>
</dbReference>
<dbReference type="CDD" id="cd20625">
    <property type="entry name" value="CYP164-like"/>
    <property type="match status" value="1"/>
</dbReference>
<protein>
    <submittedName>
        <fullName evidence="8">Cytochrome</fullName>
    </submittedName>
</protein>
<accession>A0A1R1QZK7</accession>
<dbReference type="InterPro" id="IPR017972">
    <property type="entry name" value="Cyt_P450_CS"/>
</dbReference>
<dbReference type="SUPFAM" id="SSF48264">
    <property type="entry name" value="Cytochrome P450"/>
    <property type="match status" value="1"/>
</dbReference>
<organism evidence="8 9">
    <name type="scientific">Bacillus swezeyi</name>
    <dbReference type="NCBI Taxonomy" id="1925020"/>
    <lineage>
        <taxon>Bacteria</taxon>
        <taxon>Bacillati</taxon>
        <taxon>Bacillota</taxon>
        <taxon>Bacilli</taxon>
        <taxon>Bacillales</taxon>
        <taxon>Bacillaceae</taxon>
        <taxon>Bacillus</taxon>
    </lineage>
</organism>
<evidence type="ECO:0000256" key="6">
    <source>
        <dbReference type="ARBA" id="ARBA00023033"/>
    </source>
</evidence>
<dbReference type="RefSeq" id="WP_076761997.1">
    <property type="nucleotide sequence ID" value="NZ_JARMMK010000012.1"/>
</dbReference>
<dbReference type="Gene3D" id="1.10.630.10">
    <property type="entry name" value="Cytochrome P450"/>
    <property type="match status" value="1"/>
</dbReference>
<dbReference type="PROSITE" id="PS00086">
    <property type="entry name" value="CYTOCHROME_P450"/>
    <property type="match status" value="1"/>
</dbReference>
<keyword evidence="4 7" id="KW-0560">Oxidoreductase</keyword>
<keyword evidence="9" id="KW-1185">Reference proteome</keyword>
<dbReference type="PANTHER" id="PTHR46696:SF4">
    <property type="entry name" value="BIOTIN BIOSYNTHESIS CYTOCHROME P450"/>
    <property type="match status" value="1"/>
</dbReference>
<dbReference type="GO" id="GO:0020037">
    <property type="term" value="F:heme binding"/>
    <property type="evidence" value="ECO:0007669"/>
    <property type="project" value="InterPro"/>
</dbReference>
<keyword evidence="2 7" id="KW-0349">Heme</keyword>
<evidence type="ECO:0000256" key="7">
    <source>
        <dbReference type="RuleBase" id="RU000461"/>
    </source>
</evidence>
<dbReference type="InterPro" id="IPR002397">
    <property type="entry name" value="Cyt_P450_B"/>
</dbReference>
<evidence type="ECO:0000256" key="2">
    <source>
        <dbReference type="ARBA" id="ARBA00022617"/>
    </source>
</evidence>
<proteinExistence type="inferred from homology"/>
<sequence length="398" mass="45253">MTTDFHAAKPSLLADSDFWRDPYPFYDKLRSVHPVYKGTVLKYPGWYVTGYAEAAAILKDARFKNRIPLPETGTKYENLKNVQQDMLLFKNQSDHKRMRTLVGKELTPKMADSFRPYIKEAVHELLDQIQRRGTADIVSEYAFPLASLIIAKILGVPEEERYRFRQWTARLIQTIDLTRSRKALAKGGDAVFQLTAYFKSLIQKRKTRPREDMITRFTMHEQLTEEEVLATCILLVIAGHETTVNLISNGLFSLINHPEELGALKEEPQLIESAVEEFLRYESPTQLTARTASEDCEINGDIIKKGEQVYILLGAANRDPNKFKHPHLLDISRKPNQHLAFGYGAHVCPGSSLARLEAQIAISAFLERAPELRLAASNVQYRKLIGFRSLIELPVALG</sequence>